<dbReference type="InterPro" id="IPR025110">
    <property type="entry name" value="AMP-bd_C"/>
</dbReference>
<evidence type="ECO:0000256" key="4">
    <source>
        <dbReference type="ARBA" id="ARBA00022840"/>
    </source>
</evidence>
<name>A0A2S7VKI8_PHOAN</name>
<evidence type="ECO:0000256" key="2">
    <source>
        <dbReference type="ARBA" id="ARBA00022598"/>
    </source>
</evidence>
<dbReference type="RefSeq" id="WP_105062372.1">
    <property type="nucleotide sequence ID" value="NZ_MSCJ01000003.1"/>
</dbReference>
<dbReference type="InterPro" id="IPR042099">
    <property type="entry name" value="ANL_N_sf"/>
</dbReference>
<dbReference type="PANTHER" id="PTHR42921:SF1">
    <property type="entry name" value="ACETOACETYL-COA SYNTHETASE"/>
    <property type="match status" value="1"/>
</dbReference>
<dbReference type="SUPFAM" id="SSF56801">
    <property type="entry name" value="Acetyl-CoA synthetase-like"/>
    <property type="match status" value="1"/>
</dbReference>
<comment type="caution">
    <text evidence="7">The sequence shown here is derived from an EMBL/GenBank/DDBJ whole genome shotgun (WGS) entry which is preliminary data.</text>
</comment>
<dbReference type="PANTHER" id="PTHR42921">
    <property type="entry name" value="ACETOACETYL-COA SYNTHETASE"/>
    <property type="match status" value="1"/>
</dbReference>
<dbReference type="InterPro" id="IPR045851">
    <property type="entry name" value="AMP-bd_C_sf"/>
</dbReference>
<feature type="domain" description="AMP-binding enzyme C-terminal" evidence="6">
    <location>
        <begin position="572"/>
        <end position="639"/>
    </location>
</feature>
<dbReference type="OrthoDB" id="9803968at2"/>
<dbReference type="Pfam" id="PF00501">
    <property type="entry name" value="AMP-binding"/>
    <property type="match status" value="1"/>
</dbReference>
<gene>
    <name evidence="7" type="ORF">BTO08_20330</name>
</gene>
<evidence type="ECO:0000259" key="6">
    <source>
        <dbReference type="Pfam" id="PF13193"/>
    </source>
</evidence>
<evidence type="ECO:0000256" key="1">
    <source>
        <dbReference type="ARBA" id="ARBA00006432"/>
    </source>
</evidence>
<organism evidence="7 8">
    <name type="scientific">Photobacterium angustum</name>
    <dbReference type="NCBI Taxonomy" id="661"/>
    <lineage>
        <taxon>Bacteria</taxon>
        <taxon>Pseudomonadati</taxon>
        <taxon>Pseudomonadota</taxon>
        <taxon>Gammaproteobacteria</taxon>
        <taxon>Vibrionales</taxon>
        <taxon>Vibrionaceae</taxon>
        <taxon>Photobacterium</taxon>
    </lineage>
</organism>
<dbReference type="NCBIfam" id="TIGR01217">
    <property type="entry name" value="ac_ac_CoA_syn"/>
    <property type="match status" value="1"/>
</dbReference>
<keyword evidence="3" id="KW-0547">Nucleotide-binding</keyword>
<dbReference type="Gene3D" id="3.30.300.30">
    <property type="match status" value="1"/>
</dbReference>
<feature type="domain" description="AMP-dependent synthetase/ligase" evidence="5">
    <location>
        <begin position="128"/>
        <end position="482"/>
    </location>
</feature>
<dbReference type="NCBIfam" id="NF002937">
    <property type="entry name" value="PRK03584.1"/>
    <property type="match status" value="1"/>
</dbReference>
<dbReference type="Pfam" id="PF13193">
    <property type="entry name" value="AMP-binding_C"/>
    <property type="match status" value="1"/>
</dbReference>
<dbReference type="PROSITE" id="PS00455">
    <property type="entry name" value="AMP_BINDING"/>
    <property type="match status" value="1"/>
</dbReference>
<dbReference type="AlphaFoldDB" id="A0A2S7VKI8"/>
<keyword evidence="2 7" id="KW-0436">Ligase</keyword>
<accession>A0A2S7VKI8</accession>
<evidence type="ECO:0000256" key="3">
    <source>
        <dbReference type="ARBA" id="ARBA00022741"/>
    </source>
</evidence>
<dbReference type="GO" id="GO:0030729">
    <property type="term" value="F:acetoacetate-CoA ligase activity"/>
    <property type="evidence" value="ECO:0007669"/>
    <property type="project" value="InterPro"/>
</dbReference>
<evidence type="ECO:0000313" key="8">
    <source>
        <dbReference type="Proteomes" id="UP000238730"/>
    </source>
</evidence>
<dbReference type="InterPro" id="IPR000873">
    <property type="entry name" value="AMP-dep_synth/lig_dom"/>
</dbReference>
<dbReference type="GO" id="GO:0005524">
    <property type="term" value="F:ATP binding"/>
    <property type="evidence" value="ECO:0007669"/>
    <property type="project" value="UniProtKB-KW"/>
</dbReference>
<reference evidence="7 8" key="1">
    <citation type="submission" date="2016-12" db="EMBL/GenBank/DDBJ databases">
        <title>Diversity of luminous bacteria.</title>
        <authorList>
            <person name="Yoshizawa S."/>
            <person name="Kogure K."/>
        </authorList>
    </citation>
    <scope>NUCLEOTIDE SEQUENCE [LARGE SCALE GENOMIC DNA]</scope>
    <source>
        <strain evidence="7 8">LC1-200</strain>
    </source>
</reference>
<protein>
    <submittedName>
        <fullName evidence="7">Acetoacetate--CoA ligase</fullName>
    </submittedName>
</protein>
<comment type="similarity">
    <text evidence="1">Belongs to the ATP-dependent AMP-binding enzyme family.</text>
</comment>
<dbReference type="Proteomes" id="UP000238730">
    <property type="component" value="Unassembled WGS sequence"/>
</dbReference>
<keyword evidence="4" id="KW-0067">ATP-binding</keyword>
<dbReference type="GO" id="GO:0006629">
    <property type="term" value="P:lipid metabolic process"/>
    <property type="evidence" value="ECO:0007669"/>
    <property type="project" value="InterPro"/>
</dbReference>
<dbReference type="InterPro" id="IPR020845">
    <property type="entry name" value="AMP-binding_CS"/>
</dbReference>
<proteinExistence type="inferred from homology"/>
<sequence>MTDDYKQCLWKPSRKRIQNSLLYQFMVQISEQHKRLFHDYTQLHRWSIKHSDQFWQQLWQFCNVIGNQGENIVYCPTHSPIPNKDQRWFPDATLNFAENLLAYSTKLSQQDAIVFYNEHSFKDTDKQHAQQRLSWQQLHQQVAIVAQYLQQQGVQKGDVVAAYMPNIPQTVIAMLATTSLGAVWTSTSPDFGTESVVERFSQTRPKVIFTTDGYIYNNKTITSLTTLAEALSSLPSVKKLIVYPYINQNPIDKLLLQSPSLPSHITVSTWQEMEDVIHYPDLTFTSTPFDHPLYILYSSGTTGKPKCIIHSVGGTLLNHLKEHQLHCNIKPSDPIFYFTTCGWMMWNWLVSGLASGATLVLYDGSPLSPDPYQLWKMADKENLRLFGTSAKYLETIEKMQVTPKNNVTLSQLAVICSTGSVLAPEQFDYVYKYIKQDIQLSSIAGGTDICGCFAIGNPIGAVWRGECQVKALAMDVNVFNQAGEAIFDTCGELVCCNSFPNQPIAFSQDPKGEKYFQAYWNTYPNTWHHGDYVSVSHHGGLTFYGRSDSILNPGGIRIGTAEIYRQVNPFHEVIDSVVVGQQHQNDVRIVLFVQLQQDLTLDNILINRINTQLRNQCSPHHVPAKILQVSAIPRTKSGKIAEKAVRDAIHQRNVVNTSAIANPESLEQYKNRSDLA</sequence>
<dbReference type="EMBL" id="MSCJ01000003">
    <property type="protein sequence ID" value="PQJ62578.1"/>
    <property type="molecule type" value="Genomic_DNA"/>
</dbReference>
<dbReference type="Gene3D" id="3.40.50.12780">
    <property type="entry name" value="N-terminal domain of ligase-like"/>
    <property type="match status" value="1"/>
</dbReference>
<evidence type="ECO:0000313" key="7">
    <source>
        <dbReference type="EMBL" id="PQJ62578.1"/>
    </source>
</evidence>
<evidence type="ECO:0000259" key="5">
    <source>
        <dbReference type="Pfam" id="PF00501"/>
    </source>
</evidence>
<dbReference type="InterPro" id="IPR005914">
    <property type="entry name" value="Acac_CoA_synth"/>
</dbReference>